<organism evidence="2 3">
    <name type="scientific">Leucobacter komagatae</name>
    <dbReference type="NCBI Taxonomy" id="55969"/>
    <lineage>
        <taxon>Bacteria</taxon>
        <taxon>Bacillati</taxon>
        <taxon>Actinomycetota</taxon>
        <taxon>Actinomycetes</taxon>
        <taxon>Micrococcales</taxon>
        <taxon>Microbacteriaceae</taxon>
        <taxon>Leucobacter</taxon>
    </lineage>
</organism>
<feature type="region of interest" description="Disordered" evidence="1">
    <location>
        <begin position="102"/>
        <end position="147"/>
    </location>
</feature>
<evidence type="ECO:0000313" key="2">
    <source>
        <dbReference type="EMBL" id="KIP51922.1"/>
    </source>
</evidence>
<proteinExistence type="predicted"/>
<dbReference type="Proteomes" id="UP000032120">
    <property type="component" value="Unassembled WGS sequence"/>
</dbReference>
<keyword evidence="3" id="KW-1185">Reference proteome</keyword>
<sequence>MAGGDEILVDEEARGIMLALGKHDPGTPGSMDVARVTGPASSAGTQSYRLAMQDVGAGAHLWFLDYLGSIRRDCANGAKALDDFTAQDAEIMALLRQYEEEAASVASQSSSQRASSAGGEPLTTPELIVQENPGGSDVTSWGKPVGG</sequence>
<evidence type="ECO:0000256" key="1">
    <source>
        <dbReference type="SAM" id="MobiDB-lite"/>
    </source>
</evidence>
<accession>A0A0D0ILC2</accession>
<protein>
    <submittedName>
        <fullName evidence="2">Uncharacterized protein</fullName>
    </submittedName>
</protein>
<dbReference type="EMBL" id="JXSQ01000019">
    <property type="protein sequence ID" value="KIP51922.1"/>
    <property type="molecule type" value="Genomic_DNA"/>
</dbReference>
<comment type="caution">
    <text evidence="2">The sequence shown here is derived from an EMBL/GenBank/DDBJ whole genome shotgun (WGS) entry which is preliminary data.</text>
</comment>
<dbReference type="AlphaFoldDB" id="A0A0D0ILC2"/>
<gene>
    <name evidence="2" type="ORF">SD72_12370</name>
</gene>
<evidence type="ECO:0000313" key="3">
    <source>
        <dbReference type="Proteomes" id="UP000032120"/>
    </source>
</evidence>
<name>A0A0D0ILC2_9MICO</name>
<reference evidence="2 3" key="1">
    <citation type="submission" date="2015-01" db="EMBL/GenBank/DDBJ databases">
        <title>Draft genome sequence of Leucobacter komagatae strain VKM ST2845.</title>
        <authorList>
            <person name="Karlyshev A.V."/>
            <person name="Kudryashova E.B."/>
        </authorList>
    </citation>
    <scope>NUCLEOTIDE SEQUENCE [LARGE SCALE GENOMIC DNA]</scope>
    <source>
        <strain evidence="2 3">VKM ST2845</strain>
    </source>
</reference>
<feature type="compositionally biased region" description="Low complexity" evidence="1">
    <location>
        <begin position="103"/>
        <end position="117"/>
    </location>
</feature>